<name>A0A8B0SRP9_KLEPN</name>
<dbReference type="EMBL" id="MN956836">
    <property type="protein sequence ID" value="QTX13935.1"/>
    <property type="molecule type" value="Genomic_DNA"/>
</dbReference>
<accession>A0A8B0SRP9</accession>
<dbReference type="AlphaFoldDB" id="A0A8B0SRP9"/>
<organism evidence="1">
    <name type="scientific">Klebsiella pneumoniae</name>
    <dbReference type="NCBI Taxonomy" id="573"/>
    <lineage>
        <taxon>Bacteria</taxon>
        <taxon>Pseudomonadati</taxon>
        <taxon>Pseudomonadota</taxon>
        <taxon>Gammaproteobacteria</taxon>
        <taxon>Enterobacterales</taxon>
        <taxon>Enterobacteriaceae</taxon>
        <taxon>Klebsiella/Raoultella group</taxon>
        <taxon>Klebsiella</taxon>
        <taxon>Klebsiella pneumoniae complex</taxon>
    </lineage>
</organism>
<evidence type="ECO:0000313" key="1">
    <source>
        <dbReference type="EMBL" id="QTX13935.1"/>
    </source>
</evidence>
<protein>
    <submittedName>
        <fullName evidence="1">Uncharacterized protein</fullName>
    </submittedName>
</protein>
<proteinExistence type="predicted"/>
<keyword evidence="1" id="KW-0614">Plasmid</keyword>
<reference evidence="1" key="1">
    <citation type="submission" date="2020-01" db="EMBL/GenBank/DDBJ databases">
        <authorList>
            <person name="Qin S."/>
        </authorList>
    </citation>
    <scope>NUCLEOTIDE SEQUENCE</scope>
    <source>
        <strain evidence="1">CVir17-16-YZ6g</strain>
        <plasmid evidence="1">p17-15-vir-like</plasmid>
    </source>
</reference>
<geneLocation type="plasmid" evidence="1">
    <name>p17-15-vir-like</name>
</geneLocation>
<sequence length="50" mass="5525">MSHQKSIRFAYYPKNLIVLDKLNTLAVNKPLNLSSGEPLAVLKSKSVTVP</sequence>